<organism evidence="2 3">
    <name type="scientific">Kribbella shirazensis</name>
    <dbReference type="NCBI Taxonomy" id="1105143"/>
    <lineage>
        <taxon>Bacteria</taxon>
        <taxon>Bacillati</taxon>
        <taxon>Actinomycetota</taxon>
        <taxon>Actinomycetes</taxon>
        <taxon>Propionibacteriales</taxon>
        <taxon>Kribbellaceae</taxon>
        <taxon>Kribbella</taxon>
    </lineage>
</organism>
<evidence type="ECO:0000313" key="2">
    <source>
        <dbReference type="EMBL" id="NIK62487.1"/>
    </source>
</evidence>
<dbReference type="RefSeq" id="WP_167217665.1">
    <property type="nucleotide sequence ID" value="NZ_JAASRO010000001.1"/>
</dbReference>
<dbReference type="Proteomes" id="UP000555407">
    <property type="component" value="Unassembled WGS sequence"/>
</dbReference>
<sequence>MAAIGSPAWVARTGGALSLREQLWFAAQAIARELRGKRQGGQVAGAVLAADRTPPSTSVADHVTDFARTVLPDPLLQHSIRSWLWGSMLAELDRIEYDDERLYVAALLHDVGLVDRSDPKAACFAVHGSNLARAIVIEAGGADAFATEVADAVAAHFNVDVPLSWGPEAHLLHAGTHLDVVGLRLPEIARNTVAEVHAQAPRTGFADHFLAAMREEARVRRSSRAGVLWRLGMKRSVRQFQEKVA</sequence>
<dbReference type="PANTHER" id="PTHR35569:SF1">
    <property type="entry name" value="CYANAMIDE HYDRATASE DDI2-RELATED"/>
    <property type="match status" value="1"/>
</dbReference>
<gene>
    <name evidence="2" type="ORF">BJY22_008204</name>
</gene>
<reference evidence="2 3" key="1">
    <citation type="submission" date="2020-03" db="EMBL/GenBank/DDBJ databases">
        <title>Sequencing the genomes of 1000 actinobacteria strains.</title>
        <authorList>
            <person name="Klenk H.-P."/>
        </authorList>
    </citation>
    <scope>NUCLEOTIDE SEQUENCE [LARGE SCALE GENOMIC DNA]</scope>
    <source>
        <strain evidence="2 3">DSM 45490</strain>
    </source>
</reference>
<dbReference type="EMBL" id="JAASRO010000001">
    <property type="protein sequence ID" value="NIK62487.1"/>
    <property type="molecule type" value="Genomic_DNA"/>
</dbReference>
<dbReference type="CDD" id="cd00077">
    <property type="entry name" value="HDc"/>
    <property type="match status" value="1"/>
</dbReference>
<accession>A0A7X5VJR0</accession>
<evidence type="ECO:0000313" key="3">
    <source>
        <dbReference type="Proteomes" id="UP000555407"/>
    </source>
</evidence>
<dbReference type="AlphaFoldDB" id="A0A7X5VJR0"/>
<comment type="caution">
    <text evidence="2">The sequence shown here is derived from an EMBL/GenBank/DDBJ whole genome shotgun (WGS) entry which is preliminary data.</text>
</comment>
<dbReference type="SUPFAM" id="SSF109604">
    <property type="entry name" value="HD-domain/PDEase-like"/>
    <property type="match status" value="1"/>
</dbReference>
<feature type="domain" description="HD/PDEase" evidence="1">
    <location>
        <begin position="71"/>
        <end position="165"/>
    </location>
</feature>
<keyword evidence="3" id="KW-1185">Reference proteome</keyword>
<name>A0A7X5VJR0_9ACTN</name>
<proteinExistence type="predicted"/>
<dbReference type="InterPro" id="IPR006674">
    <property type="entry name" value="HD_domain"/>
</dbReference>
<dbReference type="InterPro" id="IPR003607">
    <property type="entry name" value="HD/PDEase_dom"/>
</dbReference>
<dbReference type="SMART" id="SM00471">
    <property type="entry name" value="HDc"/>
    <property type="match status" value="1"/>
</dbReference>
<dbReference type="Pfam" id="PF01966">
    <property type="entry name" value="HD"/>
    <property type="match status" value="1"/>
</dbReference>
<dbReference type="PANTHER" id="PTHR35569">
    <property type="entry name" value="CYANAMIDE HYDRATASE DDI2-RELATED"/>
    <property type="match status" value="1"/>
</dbReference>
<protein>
    <recommendedName>
        <fullName evidence="1">HD/PDEase domain-containing protein</fullName>
    </recommendedName>
</protein>
<evidence type="ECO:0000259" key="1">
    <source>
        <dbReference type="SMART" id="SM00471"/>
    </source>
</evidence>
<dbReference type="Gene3D" id="1.10.3210.10">
    <property type="entry name" value="Hypothetical protein af1432"/>
    <property type="match status" value="1"/>
</dbReference>